<reference evidence="1" key="1">
    <citation type="submission" date="2023-08" db="EMBL/GenBank/DDBJ databases">
        <authorList>
            <person name="Chen Y."/>
            <person name="Shah S."/>
            <person name="Dougan E. K."/>
            <person name="Thang M."/>
            <person name="Chan C."/>
        </authorList>
    </citation>
    <scope>NUCLEOTIDE SEQUENCE</scope>
</reference>
<keyword evidence="2" id="KW-1185">Reference proteome</keyword>
<gene>
    <name evidence="1" type="ORF">EVOR1521_LOCUS8604</name>
</gene>
<comment type="caution">
    <text evidence="1">The sequence shown here is derived from an EMBL/GenBank/DDBJ whole genome shotgun (WGS) entry which is preliminary data.</text>
</comment>
<proteinExistence type="predicted"/>
<name>A0AA36I6T9_9DINO</name>
<evidence type="ECO:0000313" key="2">
    <source>
        <dbReference type="Proteomes" id="UP001178507"/>
    </source>
</evidence>
<sequence length="54" mass="5618">LTKPRTLRDKLGMGAGGKRSFYALVLPKNGACKARHLSAAAFPFPGDLSGDGDS</sequence>
<protein>
    <submittedName>
        <fullName evidence="1">Uncharacterized protein</fullName>
    </submittedName>
</protein>
<dbReference type="AlphaFoldDB" id="A0AA36I6T9"/>
<accession>A0AA36I6T9</accession>
<dbReference type="EMBL" id="CAUJNA010000744">
    <property type="protein sequence ID" value="CAJ1380734.1"/>
    <property type="molecule type" value="Genomic_DNA"/>
</dbReference>
<dbReference type="Proteomes" id="UP001178507">
    <property type="component" value="Unassembled WGS sequence"/>
</dbReference>
<organism evidence="1 2">
    <name type="scientific">Effrenium voratum</name>
    <dbReference type="NCBI Taxonomy" id="2562239"/>
    <lineage>
        <taxon>Eukaryota</taxon>
        <taxon>Sar</taxon>
        <taxon>Alveolata</taxon>
        <taxon>Dinophyceae</taxon>
        <taxon>Suessiales</taxon>
        <taxon>Symbiodiniaceae</taxon>
        <taxon>Effrenium</taxon>
    </lineage>
</organism>
<feature type="non-terminal residue" evidence="1">
    <location>
        <position position="1"/>
    </location>
</feature>
<evidence type="ECO:0000313" key="1">
    <source>
        <dbReference type="EMBL" id="CAJ1380734.1"/>
    </source>
</evidence>